<dbReference type="Proteomes" id="UP000014065">
    <property type="component" value="Unassembled WGS sequence"/>
</dbReference>
<evidence type="ECO:0000256" key="1">
    <source>
        <dbReference type="SAM" id="Phobius"/>
    </source>
</evidence>
<comment type="caution">
    <text evidence="2">The sequence shown here is derived from an EMBL/GenBank/DDBJ whole genome shotgun (WGS) entry which is preliminary data.</text>
</comment>
<dbReference type="EMBL" id="AHJG01000177">
    <property type="protein sequence ID" value="EPA05549.1"/>
    <property type="molecule type" value="Genomic_DNA"/>
</dbReference>
<protein>
    <submittedName>
        <fullName evidence="2">Uncharacterized protein</fullName>
    </submittedName>
</protein>
<dbReference type="AlphaFoldDB" id="S2ET97"/>
<evidence type="ECO:0000313" key="3">
    <source>
        <dbReference type="Proteomes" id="UP000014065"/>
    </source>
</evidence>
<organism evidence="2 3">
    <name type="scientific">Candidatus Nitrosarchaeum limnium BG20</name>
    <dbReference type="NCBI Taxonomy" id="859192"/>
    <lineage>
        <taxon>Archaea</taxon>
        <taxon>Nitrososphaerota</taxon>
        <taxon>Nitrososphaeria</taxon>
        <taxon>Nitrosopumilales</taxon>
        <taxon>Nitrosopumilaceae</taxon>
        <taxon>Nitrosarchaeum</taxon>
    </lineage>
</organism>
<proteinExistence type="predicted"/>
<keyword evidence="3" id="KW-1185">Reference proteome</keyword>
<sequence length="83" mass="9396">MNFEKRDIILIVGLLLFMIGLIPFMAPIYAVLIAIAMYFGIKFYVGVRKKSIEKELGEGMCLECGAKIYDQKCPNCDSLNEKL</sequence>
<accession>S2ET97</accession>
<feature type="transmembrane region" description="Helical" evidence="1">
    <location>
        <begin position="28"/>
        <end position="45"/>
    </location>
</feature>
<name>S2ET97_9ARCH</name>
<evidence type="ECO:0000313" key="2">
    <source>
        <dbReference type="EMBL" id="EPA05549.1"/>
    </source>
</evidence>
<keyword evidence="1" id="KW-1133">Transmembrane helix</keyword>
<reference evidence="2 3" key="1">
    <citation type="journal article" date="2012" name="J. Bacteriol.">
        <title>Genome Sequence of "Candidatus Nitrosoarchaeum limnia" BG20, a Low-Salinity Ammonia-Oxidizing Archaeon from the San Francisco Bay Estuary.</title>
        <authorList>
            <person name="Mosier A.C."/>
            <person name="Allen E.E."/>
            <person name="Kim M."/>
            <person name="Ferriera S."/>
            <person name="Francis C.A."/>
        </authorList>
    </citation>
    <scope>NUCLEOTIDE SEQUENCE [LARGE SCALE GENOMIC DNA]</scope>
    <source>
        <strain evidence="2 3">BG20</strain>
    </source>
</reference>
<keyword evidence="1" id="KW-0812">Transmembrane</keyword>
<keyword evidence="1" id="KW-0472">Membrane</keyword>
<dbReference type="RefSeq" id="WP_238527530.1">
    <property type="nucleotide sequence ID" value="NZ_AHJG01000177.1"/>
</dbReference>
<gene>
    <name evidence="2" type="ORF">BG20_I1860</name>
</gene>